<dbReference type="GO" id="GO:0006508">
    <property type="term" value="P:proteolysis"/>
    <property type="evidence" value="ECO:0007669"/>
    <property type="project" value="UniProtKB-KW"/>
</dbReference>
<dbReference type="EMBL" id="CAADFL010000581">
    <property type="protein sequence ID" value="VFK18886.1"/>
    <property type="molecule type" value="Genomic_DNA"/>
</dbReference>
<dbReference type="EMBL" id="CAADEZ010000514">
    <property type="protein sequence ID" value="VFJ69583.1"/>
    <property type="molecule type" value="Genomic_DNA"/>
</dbReference>
<dbReference type="InterPro" id="IPR005151">
    <property type="entry name" value="Tail-specific_protease"/>
</dbReference>
<dbReference type="PANTHER" id="PTHR32060">
    <property type="entry name" value="TAIL-SPECIFIC PROTEASE"/>
    <property type="match status" value="1"/>
</dbReference>
<dbReference type="Gene3D" id="3.90.226.10">
    <property type="entry name" value="2-enoyl-CoA Hydratase, Chain A, domain 1"/>
    <property type="match status" value="1"/>
</dbReference>
<dbReference type="InterPro" id="IPR020992">
    <property type="entry name" value="Tail_Prtase_C"/>
</dbReference>
<feature type="compositionally biased region" description="Basic and acidic residues" evidence="6">
    <location>
        <begin position="717"/>
        <end position="728"/>
    </location>
</feature>
<dbReference type="GO" id="GO:0008236">
    <property type="term" value="F:serine-type peptidase activity"/>
    <property type="evidence" value="ECO:0007669"/>
    <property type="project" value="UniProtKB-KW"/>
</dbReference>
<evidence type="ECO:0000313" key="9">
    <source>
        <dbReference type="EMBL" id="VFJ72117.1"/>
    </source>
</evidence>
<dbReference type="GO" id="GO:0007165">
    <property type="term" value="P:signal transduction"/>
    <property type="evidence" value="ECO:0007669"/>
    <property type="project" value="TreeGrafter"/>
</dbReference>
<evidence type="ECO:0000313" key="8">
    <source>
        <dbReference type="EMBL" id="VFJ69583.1"/>
    </source>
</evidence>
<name>A0A450TTV0_9GAMM</name>
<evidence type="ECO:0000256" key="4">
    <source>
        <dbReference type="ARBA" id="ARBA00022825"/>
    </source>
</evidence>
<evidence type="ECO:0000313" key="10">
    <source>
        <dbReference type="EMBL" id="VFK18886.1"/>
    </source>
</evidence>
<dbReference type="SUPFAM" id="SSF50156">
    <property type="entry name" value="PDZ domain-like"/>
    <property type="match status" value="1"/>
</dbReference>
<dbReference type="GO" id="GO:0004175">
    <property type="term" value="F:endopeptidase activity"/>
    <property type="evidence" value="ECO:0007669"/>
    <property type="project" value="TreeGrafter"/>
</dbReference>
<comment type="similarity">
    <text evidence="1 5">Belongs to the peptidase S41A family.</text>
</comment>
<feature type="compositionally biased region" description="Basic and acidic residues" evidence="6">
    <location>
        <begin position="694"/>
        <end position="706"/>
    </location>
</feature>
<reference evidence="9" key="1">
    <citation type="submission" date="2019-02" db="EMBL/GenBank/DDBJ databases">
        <authorList>
            <person name="Gruber-Vodicka R. H."/>
            <person name="Seah K. B. B."/>
        </authorList>
    </citation>
    <scope>NUCLEOTIDE SEQUENCE</scope>
    <source>
        <strain evidence="8">BECK_BZ163</strain>
        <strain evidence="10">BECK_BZ164</strain>
        <strain evidence="9">BECK_BZ165</strain>
    </source>
</reference>
<dbReference type="CDD" id="cd07560">
    <property type="entry name" value="Peptidase_S41_CPP"/>
    <property type="match status" value="1"/>
</dbReference>
<dbReference type="PANTHER" id="PTHR32060:SF22">
    <property type="entry name" value="CARBOXYL-TERMINAL-PROCESSING PEPTIDASE 3, CHLOROPLASTIC"/>
    <property type="match status" value="1"/>
</dbReference>
<dbReference type="InterPro" id="IPR001478">
    <property type="entry name" value="PDZ"/>
</dbReference>
<feature type="region of interest" description="Disordered" evidence="6">
    <location>
        <begin position="676"/>
        <end position="730"/>
    </location>
</feature>
<dbReference type="Pfam" id="PF00595">
    <property type="entry name" value="PDZ"/>
    <property type="match status" value="1"/>
</dbReference>
<dbReference type="SMART" id="SM00245">
    <property type="entry name" value="TSPc"/>
    <property type="match status" value="1"/>
</dbReference>
<dbReference type="CDD" id="cd06782">
    <property type="entry name" value="cpPDZ_CPP-like"/>
    <property type="match status" value="1"/>
</dbReference>
<dbReference type="InterPro" id="IPR036034">
    <property type="entry name" value="PDZ_sf"/>
</dbReference>
<dbReference type="InterPro" id="IPR029045">
    <property type="entry name" value="ClpP/crotonase-like_dom_sf"/>
</dbReference>
<dbReference type="FunFam" id="3.90.226.10:FF:000090">
    <property type="entry name" value="Tail-specific protease"/>
    <property type="match status" value="1"/>
</dbReference>
<evidence type="ECO:0000259" key="7">
    <source>
        <dbReference type="PROSITE" id="PS50106"/>
    </source>
</evidence>
<dbReference type="InterPro" id="IPR040573">
    <property type="entry name" value="TSP_N"/>
</dbReference>
<dbReference type="EMBL" id="CAADFA010000635">
    <property type="protein sequence ID" value="VFJ72117.1"/>
    <property type="molecule type" value="Genomic_DNA"/>
</dbReference>
<evidence type="ECO:0000256" key="5">
    <source>
        <dbReference type="RuleBase" id="RU004404"/>
    </source>
</evidence>
<dbReference type="NCBIfam" id="TIGR00225">
    <property type="entry name" value="prc"/>
    <property type="match status" value="1"/>
</dbReference>
<evidence type="ECO:0000256" key="6">
    <source>
        <dbReference type="SAM" id="MobiDB-lite"/>
    </source>
</evidence>
<keyword evidence="2 5" id="KW-0645">Protease</keyword>
<organism evidence="9">
    <name type="scientific">Candidatus Kentrum sp. FM</name>
    <dbReference type="NCBI Taxonomy" id="2126340"/>
    <lineage>
        <taxon>Bacteria</taxon>
        <taxon>Pseudomonadati</taxon>
        <taxon>Pseudomonadota</taxon>
        <taxon>Gammaproteobacteria</taxon>
        <taxon>Candidatus Kentrum</taxon>
    </lineage>
</organism>
<dbReference type="AlphaFoldDB" id="A0A450TTV0"/>
<dbReference type="Pfam" id="PF03572">
    <property type="entry name" value="Peptidase_S41"/>
    <property type="match status" value="1"/>
</dbReference>
<accession>A0A450TTV0</accession>
<evidence type="ECO:0000256" key="3">
    <source>
        <dbReference type="ARBA" id="ARBA00022801"/>
    </source>
</evidence>
<dbReference type="PROSITE" id="PS50106">
    <property type="entry name" value="PDZ"/>
    <property type="match status" value="1"/>
</dbReference>
<feature type="domain" description="PDZ" evidence="7">
    <location>
        <begin position="298"/>
        <end position="375"/>
    </location>
</feature>
<keyword evidence="4 5" id="KW-0720">Serine protease</keyword>
<dbReference type="InterPro" id="IPR004447">
    <property type="entry name" value="Peptidase_S41A"/>
</dbReference>
<protein>
    <submittedName>
        <fullName evidence="9">Carboxyl-terminal processing protease</fullName>
    </submittedName>
</protein>
<evidence type="ECO:0000256" key="1">
    <source>
        <dbReference type="ARBA" id="ARBA00009179"/>
    </source>
</evidence>
<dbReference type="SMART" id="SM00228">
    <property type="entry name" value="PDZ"/>
    <property type="match status" value="1"/>
</dbReference>
<gene>
    <name evidence="8" type="ORF">BECKFM1743A_GA0114220_105142</name>
    <name evidence="10" type="ORF">BECKFM1743B_GA0114221_105812</name>
    <name evidence="9" type="ORF">BECKFM1743C_GA0114222_106351</name>
</gene>
<dbReference type="SUPFAM" id="SSF52096">
    <property type="entry name" value="ClpP/crotonase"/>
    <property type="match status" value="1"/>
</dbReference>
<keyword evidence="3 5" id="KW-0378">Hydrolase</keyword>
<dbReference type="Pfam" id="PF17804">
    <property type="entry name" value="TSP_NTD"/>
    <property type="match status" value="1"/>
</dbReference>
<dbReference type="Pfam" id="PF11818">
    <property type="entry name" value="DUF3340"/>
    <property type="match status" value="1"/>
</dbReference>
<sequence length="765" mass="84915">MRFALAGSPASYRASLNLVAARRAMNSVDISFLPQVENTPSPMTNNGHNNVYRIRILLILTLTICFPIPSTLAIVQPGNDAPLAPEPRHARITELVVQLVGRYHYRKTALDDALSASVLEHYFRNLDPNRSFFLDKDIKAAMSRYGHRLDDALRDADITPAFEIFQRYKERAAVRIHTALSLVEGERSKRNPAKGIFDFTVDEDYIPDRAELPWAKHVSELDEIWRKRIKNDFLVLRLEGEKDDSAIRETLRKRYLTTLRHVEQFTADDVCQLFINAYAESIGPHTSYLSPRNSENLFIHLSLSLEGIGAVLQSDDEYTVIRKIIAGGPADKDGKLQADDVIIGVGQGSRGEIVDVIGWRLQDVVNLIRGPKGSVVRLKILPGGSGRDGKGKVIPLTRNRIDLVERAAKSSVIDVPSQEGTLPIGIIELPTFYAQVRPSGDGSGKKRTTTRDVQRLIDELKETPVEGIVLDLRGNSGGSLEEAISLTGLFLESGPVVQIKKSDGKFAVKRDKKSGMAWPGPLAVLVDRASASASEIFAGAIQDYGRGLIVGETTHGKGTVQHLINLDNVGRSNIARLGQLKLTIAQFFRVNGQSTQYRGVTPDIVLPNVTDPDEEGERALENALPWDAISPVKFSSYTSFPDSAVATIHTNHDRRMTRDPVFGILRQELAARKKARDKTRFSLLESQRRRQRKSREQAGKAREEQLRMAMGIEEEPGTGKEKNPKESKPNTLVSEVLLRETANIVADMVSFRHRSTALVTDDRGL</sequence>
<dbReference type="GO" id="GO:0030288">
    <property type="term" value="C:outer membrane-bounded periplasmic space"/>
    <property type="evidence" value="ECO:0007669"/>
    <property type="project" value="TreeGrafter"/>
</dbReference>
<evidence type="ECO:0000256" key="2">
    <source>
        <dbReference type="ARBA" id="ARBA00022670"/>
    </source>
</evidence>
<dbReference type="Gene3D" id="2.30.42.10">
    <property type="match status" value="1"/>
</dbReference>
<proteinExistence type="inferred from homology"/>